<evidence type="ECO:0000256" key="1">
    <source>
        <dbReference type="SAM" id="Phobius"/>
    </source>
</evidence>
<dbReference type="Proteomes" id="UP001589535">
    <property type="component" value="Unassembled WGS sequence"/>
</dbReference>
<dbReference type="RefSeq" id="WP_378195741.1">
    <property type="nucleotide sequence ID" value="NZ_JBHMBK010000014.1"/>
</dbReference>
<sequence length="43" mass="4715">MTLLRNGPFVRLWTGQTISEFGYHLSLVALPLVAVIQLDATAT</sequence>
<reference evidence="2 3" key="1">
    <citation type="submission" date="2024-09" db="EMBL/GenBank/DDBJ databases">
        <authorList>
            <person name="Sun Q."/>
            <person name="Mori K."/>
        </authorList>
    </citation>
    <scope>NUCLEOTIDE SEQUENCE [LARGE SCALE GENOMIC DNA]</scope>
    <source>
        <strain evidence="2 3">JCM 13852</strain>
    </source>
</reference>
<keyword evidence="1" id="KW-0472">Membrane</keyword>
<proteinExistence type="predicted"/>
<dbReference type="EMBL" id="JBHMBK010000014">
    <property type="protein sequence ID" value="MFB9686493.1"/>
    <property type="molecule type" value="Genomic_DNA"/>
</dbReference>
<protein>
    <recommendedName>
        <fullName evidence="4">MFS transporter</fullName>
    </recommendedName>
</protein>
<name>A0ABV5U9B2_9PSEU</name>
<evidence type="ECO:0000313" key="3">
    <source>
        <dbReference type="Proteomes" id="UP001589535"/>
    </source>
</evidence>
<feature type="transmembrane region" description="Helical" evidence="1">
    <location>
        <begin position="21"/>
        <end position="38"/>
    </location>
</feature>
<accession>A0ABV5U9B2</accession>
<keyword evidence="3" id="KW-1185">Reference proteome</keyword>
<evidence type="ECO:0000313" key="2">
    <source>
        <dbReference type="EMBL" id="MFB9686493.1"/>
    </source>
</evidence>
<keyword evidence="1" id="KW-0812">Transmembrane</keyword>
<organism evidence="2 3">
    <name type="scientific">Amycolatopsis plumensis</name>
    <dbReference type="NCBI Taxonomy" id="236508"/>
    <lineage>
        <taxon>Bacteria</taxon>
        <taxon>Bacillati</taxon>
        <taxon>Actinomycetota</taxon>
        <taxon>Actinomycetes</taxon>
        <taxon>Pseudonocardiales</taxon>
        <taxon>Pseudonocardiaceae</taxon>
        <taxon>Amycolatopsis</taxon>
    </lineage>
</organism>
<keyword evidence="1" id="KW-1133">Transmembrane helix</keyword>
<comment type="caution">
    <text evidence="2">The sequence shown here is derived from an EMBL/GenBank/DDBJ whole genome shotgun (WGS) entry which is preliminary data.</text>
</comment>
<gene>
    <name evidence="2" type="ORF">ACFFTO_20055</name>
</gene>
<evidence type="ECO:0008006" key="4">
    <source>
        <dbReference type="Google" id="ProtNLM"/>
    </source>
</evidence>